<dbReference type="SUPFAM" id="SSF52343">
    <property type="entry name" value="Ferredoxin reductase-like, C-terminal NADP-linked domain"/>
    <property type="match status" value="1"/>
</dbReference>
<organism evidence="3">
    <name type="scientific">marine sediment metagenome</name>
    <dbReference type="NCBI Taxonomy" id="412755"/>
    <lineage>
        <taxon>unclassified sequences</taxon>
        <taxon>metagenomes</taxon>
        <taxon>ecological metagenomes</taxon>
    </lineage>
</organism>
<dbReference type="InterPro" id="IPR019480">
    <property type="entry name" value="Dihydroorotate_DH_Fe-S-bd"/>
</dbReference>
<feature type="domain" description="Oxidoreductase FAD/NAD(P)-binding" evidence="1">
    <location>
        <begin position="56"/>
        <end position="158"/>
    </location>
</feature>
<comment type="caution">
    <text evidence="3">The sequence shown here is derived from an EMBL/GenBank/DDBJ whole genome shotgun (WGS) entry which is preliminary data.</text>
</comment>
<reference evidence="3" key="1">
    <citation type="journal article" date="2014" name="Front. Microbiol.">
        <title>High frequency of phylogenetically diverse reductive dehalogenase-homologous genes in deep subseafloor sedimentary metagenomes.</title>
        <authorList>
            <person name="Kawai M."/>
            <person name="Futagami T."/>
            <person name="Toyoda A."/>
            <person name="Takaki Y."/>
            <person name="Nishi S."/>
            <person name="Hori S."/>
            <person name="Arai W."/>
            <person name="Tsubouchi T."/>
            <person name="Morono Y."/>
            <person name="Uchiyama I."/>
            <person name="Ito T."/>
            <person name="Fujiyama A."/>
            <person name="Inagaki F."/>
            <person name="Takami H."/>
        </authorList>
    </citation>
    <scope>NUCLEOTIDE SEQUENCE</scope>
    <source>
        <strain evidence="3">Expedition CK06-06</strain>
    </source>
</reference>
<dbReference type="PANTHER" id="PTHR43513:SF1">
    <property type="entry name" value="ANAEROBIC SULFITE REDUCTASE SUBUNIT B"/>
    <property type="match status" value="1"/>
</dbReference>
<dbReference type="InterPro" id="IPR050353">
    <property type="entry name" value="PyrK_electron_transfer"/>
</dbReference>
<feature type="non-terminal residue" evidence="3">
    <location>
        <position position="1"/>
    </location>
</feature>
<dbReference type="PRINTS" id="PR00371">
    <property type="entry name" value="FPNCR"/>
</dbReference>
<dbReference type="InterPro" id="IPR001433">
    <property type="entry name" value="OxRdtase_FAD/NAD-bd"/>
</dbReference>
<dbReference type="GO" id="GO:0051537">
    <property type="term" value="F:2 iron, 2 sulfur cluster binding"/>
    <property type="evidence" value="ECO:0007669"/>
    <property type="project" value="InterPro"/>
</dbReference>
<dbReference type="InterPro" id="IPR017938">
    <property type="entry name" value="Riboflavin_synthase-like_b-brl"/>
</dbReference>
<dbReference type="GO" id="GO:0016491">
    <property type="term" value="F:oxidoreductase activity"/>
    <property type="evidence" value="ECO:0007669"/>
    <property type="project" value="InterPro"/>
</dbReference>
<dbReference type="EMBL" id="BARU01009278">
    <property type="protein sequence ID" value="GAH34907.1"/>
    <property type="molecule type" value="Genomic_DNA"/>
</dbReference>
<dbReference type="Gene3D" id="3.40.50.80">
    <property type="entry name" value="Nucleotide-binding domain of ferredoxin-NADP reductase (FNR) module"/>
    <property type="match status" value="1"/>
</dbReference>
<name>X1EQN7_9ZZZZ</name>
<dbReference type="Pfam" id="PF00175">
    <property type="entry name" value="NAD_binding_1"/>
    <property type="match status" value="1"/>
</dbReference>
<dbReference type="SUPFAM" id="SSF63380">
    <property type="entry name" value="Riboflavin synthase domain-like"/>
    <property type="match status" value="1"/>
</dbReference>
<dbReference type="PANTHER" id="PTHR43513">
    <property type="entry name" value="DIHYDROOROTATE DEHYDROGENASE B (NAD(+)), ELECTRON TRANSFER SUBUNIT"/>
    <property type="match status" value="1"/>
</dbReference>
<gene>
    <name evidence="3" type="ORF">S03H2_17934</name>
</gene>
<dbReference type="GO" id="GO:0006221">
    <property type="term" value="P:pyrimidine nucleotide biosynthetic process"/>
    <property type="evidence" value="ECO:0007669"/>
    <property type="project" value="InterPro"/>
</dbReference>
<proteinExistence type="predicted"/>
<dbReference type="Pfam" id="PF10418">
    <property type="entry name" value="DHODB_Fe-S_bind"/>
    <property type="match status" value="1"/>
</dbReference>
<dbReference type="InterPro" id="IPR012165">
    <property type="entry name" value="Cyt_c3_hydrogenase_gsu"/>
</dbReference>
<dbReference type="AlphaFoldDB" id="X1EQN7"/>
<dbReference type="CDD" id="cd06221">
    <property type="entry name" value="sulfite_reductase_like"/>
    <property type="match status" value="1"/>
</dbReference>
<evidence type="ECO:0000259" key="1">
    <source>
        <dbReference type="Pfam" id="PF00175"/>
    </source>
</evidence>
<dbReference type="PRINTS" id="PR00406">
    <property type="entry name" value="CYTB5RDTASE"/>
</dbReference>
<dbReference type="PIRSF" id="PIRSF006816">
    <property type="entry name" value="Cyc3_hyd_g"/>
    <property type="match status" value="1"/>
</dbReference>
<dbReference type="GO" id="GO:0050660">
    <property type="term" value="F:flavin adenine dinucleotide binding"/>
    <property type="evidence" value="ECO:0007669"/>
    <property type="project" value="InterPro"/>
</dbReference>
<evidence type="ECO:0000313" key="3">
    <source>
        <dbReference type="EMBL" id="GAH34907.1"/>
    </source>
</evidence>
<evidence type="ECO:0000259" key="2">
    <source>
        <dbReference type="Pfam" id="PF10418"/>
    </source>
</evidence>
<dbReference type="InterPro" id="IPR001709">
    <property type="entry name" value="Flavoprot_Pyr_Nucl_cyt_Rdtase"/>
</dbReference>
<dbReference type="Gene3D" id="2.40.30.10">
    <property type="entry name" value="Translation factors"/>
    <property type="match status" value="1"/>
</dbReference>
<feature type="domain" description="Dihydroorotate dehydrogenase electron transfer subunit iron-sulphur cluster binding" evidence="2">
    <location>
        <begin position="177"/>
        <end position="209"/>
    </location>
</feature>
<dbReference type="InterPro" id="IPR039261">
    <property type="entry name" value="FNR_nucleotide-bd"/>
</dbReference>
<sequence length="214" mass="23137">ITSTPSRKGFFELSIKNVGLVSGVLHSLSSGAEVGIRGPFGNGFPYEGVFGKNLLFVGGGIGLAPLRSLINNVLDNRDNFGRIIILYGARTPGDLAFKDEFKTWEDQPDVTMLVTVDRGDEKWTGNVGVVTTLFPKAGIESENAVAFVCGPPVMIPFVIKDLLKLGFTGDTIISTLERHMKCGVGKCGHCCIGHKYVCVDGPVFSYREMKAMME</sequence>
<evidence type="ECO:0008006" key="4">
    <source>
        <dbReference type="Google" id="ProtNLM"/>
    </source>
</evidence>
<protein>
    <recommendedName>
        <fullName evidence="4">FAD-binding FR-type domain-containing protein</fullName>
    </recommendedName>
</protein>
<accession>X1EQN7</accession>